<dbReference type="OrthoDB" id="5521926at2"/>
<evidence type="ECO:0000259" key="1">
    <source>
        <dbReference type="Pfam" id="PF14355"/>
    </source>
</evidence>
<proteinExistence type="predicted"/>
<protein>
    <submittedName>
        <fullName evidence="2">Abortive infection C-terminus</fullName>
    </submittedName>
</protein>
<accession>A0A0K6H8S9</accession>
<dbReference type="Proteomes" id="UP000243535">
    <property type="component" value="Unassembled WGS sequence"/>
</dbReference>
<dbReference type="STRING" id="375574.GCA_001418035_02707"/>
<evidence type="ECO:0000313" key="2">
    <source>
        <dbReference type="EMBL" id="CUA87304.1"/>
    </source>
</evidence>
<gene>
    <name evidence="2" type="ORF">Ga0061063_0127</name>
</gene>
<name>A0A0K6H8S9_9NEIS</name>
<organism evidence="2 3">
    <name type="scientific">Gulbenkiania indica</name>
    <dbReference type="NCBI Taxonomy" id="375574"/>
    <lineage>
        <taxon>Bacteria</taxon>
        <taxon>Pseudomonadati</taxon>
        <taxon>Pseudomonadota</taxon>
        <taxon>Betaproteobacteria</taxon>
        <taxon>Neisseriales</taxon>
        <taxon>Chromobacteriaceae</taxon>
        <taxon>Gulbenkiania</taxon>
    </lineage>
</organism>
<reference evidence="3" key="1">
    <citation type="submission" date="2015-08" db="EMBL/GenBank/DDBJ databases">
        <authorList>
            <person name="Varghese N."/>
        </authorList>
    </citation>
    <scope>NUCLEOTIDE SEQUENCE [LARGE SCALE GENOMIC DNA]</scope>
    <source>
        <strain evidence="3">DSM 17901</strain>
    </source>
</reference>
<dbReference type="RefSeq" id="WP_055434567.1">
    <property type="nucleotide sequence ID" value="NZ_CYHA01000012.1"/>
</dbReference>
<dbReference type="AlphaFoldDB" id="A0A0K6H8S9"/>
<dbReference type="Pfam" id="PF14355">
    <property type="entry name" value="Abi_C"/>
    <property type="match status" value="1"/>
</dbReference>
<dbReference type="InterPro" id="IPR026001">
    <property type="entry name" value="Abi-like_C"/>
</dbReference>
<evidence type="ECO:0000313" key="3">
    <source>
        <dbReference type="Proteomes" id="UP000243535"/>
    </source>
</evidence>
<dbReference type="EMBL" id="CYHA01000012">
    <property type="protein sequence ID" value="CUA87304.1"/>
    <property type="molecule type" value="Genomic_DNA"/>
</dbReference>
<keyword evidence="3" id="KW-1185">Reference proteome</keyword>
<feature type="domain" description="Abortive infection protein-like C-terminal" evidence="1">
    <location>
        <begin position="176"/>
        <end position="245"/>
    </location>
</feature>
<sequence>MSDLSGSERRKLEKLLGMGGGYVLNFSDRTFGDFFDEYRVEIDAERYKARGTSKANRMRTFWDVDGNHVVGRVIGGLIEYATDEQCFGDSNPLLIDDCRKIAQRLLSDQPVAELDALTAIADERDFEVVAEHVREAIEKNQPEGGLDRLHTFVNKFIRVTCEPHGITITRDKPLHSVFGEYVKALREGGHLESAMTERILKSSISVLEAFNDVRNNKSLAHDNPILNYEESLLIFNHVAASIRFIKALETKIKAQAKVAEQQAARFTWDESIPF</sequence>